<feature type="non-terminal residue" evidence="13">
    <location>
        <position position="1"/>
    </location>
</feature>
<feature type="region of interest" description="Disordered" evidence="10">
    <location>
        <begin position="66"/>
        <end position="112"/>
    </location>
</feature>
<dbReference type="GO" id="GO:0008270">
    <property type="term" value="F:zinc ion binding"/>
    <property type="evidence" value="ECO:0007669"/>
    <property type="project" value="UniProtKB-KW"/>
</dbReference>
<evidence type="ECO:0000256" key="1">
    <source>
        <dbReference type="ARBA" id="ARBA00004123"/>
    </source>
</evidence>
<keyword evidence="8" id="KW-0539">Nucleus</keyword>
<evidence type="ECO:0000256" key="4">
    <source>
        <dbReference type="ARBA" id="ARBA00022737"/>
    </source>
</evidence>
<dbReference type="InterPro" id="IPR013083">
    <property type="entry name" value="Znf_RING/FYVE/PHD"/>
</dbReference>
<dbReference type="Proteomes" id="UP000653305">
    <property type="component" value="Unassembled WGS sequence"/>
</dbReference>
<feature type="region of interest" description="Disordered" evidence="10">
    <location>
        <begin position="524"/>
        <end position="543"/>
    </location>
</feature>
<keyword evidence="3" id="KW-0479">Metal-binding</keyword>
<keyword evidence="9" id="KW-0863">Zinc-finger</keyword>
<dbReference type="InterPro" id="IPR000684">
    <property type="entry name" value="RNA_pol_II_repeat_euk"/>
</dbReference>
<name>A0A830D8J8_9LAMI</name>
<keyword evidence="5" id="KW-0862">Zinc</keyword>
<protein>
    <submittedName>
        <fullName evidence="13">Uncharacterized protein sll0103</fullName>
    </submittedName>
</protein>
<sequence length="543" mass="58099">QQTCGVCSGNVTAQALFTTACSHSFHRACIGNKQACPVCHSLLSPLYNPINYQPIPPIPPFYSPTSHPVVESEPLQFSDDESLPPMTSSPASPDPLPKVSVKAVPERPAIASSESEPQFTVLVGIKAPTFSDDARSSQRAPIDLVAVLDVSGSMGSSSKLTLLKQAMRFVIDNLGPNDRLSIVSFESRAYRILGLRRMTEKGRVDAKKAVDSLEVMGLHKNPVASIIFLSDGNDTCHTIFPENKGQQGTIPVHSFGFGSDHDPVTMHAISDASGGTFSFVESYSMVQDAFASCIGGLLSVVTQDLCLMVRSASHGVEIKSLYTGRYASGTSNQGSQGQINIGDLYADEEKEFLINVSVPSLLIQDDNDEKKTSLLDIMCSYKDVVSKGVVEIESELVEIKRPKTVSPGDMVVSMEVDRQRNRVFAAECIAKAQQMAESGDLAGAGAVLAEQREKGGRAFALSGMSSHDMQRATTRGGAVAGAAVPRYTPCSPRYSPTSPAYSPTSPAYGGAYVTPNMVNMVTKSQQVNNNNNSNNNIDDAKKD</sequence>
<keyword evidence="7" id="KW-0804">Transcription</keyword>
<evidence type="ECO:0000256" key="3">
    <source>
        <dbReference type="ARBA" id="ARBA00022723"/>
    </source>
</evidence>
<dbReference type="InterPro" id="IPR002035">
    <property type="entry name" value="VWF_A"/>
</dbReference>
<evidence type="ECO:0000313" key="14">
    <source>
        <dbReference type="Proteomes" id="UP000653305"/>
    </source>
</evidence>
<dbReference type="GO" id="GO:0005634">
    <property type="term" value="C:nucleus"/>
    <property type="evidence" value="ECO:0007669"/>
    <property type="project" value="UniProtKB-SubCell"/>
</dbReference>
<dbReference type="Pfam" id="PF14624">
    <property type="entry name" value="Vwaint"/>
    <property type="match status" value="1"/>
</dbReference>
<keyword evidence="2" id="KW-0597">Phosphoprotein</keyword>
<dbReference type="PANTHER" id="PTHR10579:SF146">
    <property type="entry name" value="RING-TYPE DOMAIN-CONTAINING PROTEIN"/>
    <property type="match status" value="1"/>
</dbReference>
<dbReference type="GO" id="GO:0006366">
    <property type="term" value="P:transcription by RNA polymerase II"/>
    <property type="evidence" value="ECO:0007669"/>
    <property type="project" value="InterPro"/>
</dbReference>
<organism evidence="13 14">
    <name type="scientific">Phtheirospermum japonicum</name>
    <dbReference type="NCBI Taxonomy" id="374723"/>
    <lineage>
        <taxon>Eukaryota</taxon>
        <taxon>Viridiplantae</taxon>
        <taxon>Streptophyta</taxon>
        <taxon>Embryophyta</taxon>
        <taxon>Tracheophyta</taxon>
        <taxon>Spermatophyta</taxon>
        <taxon>Magnoliopsida</taxon>
        <taxon>eudicotyledons</taxon>
        <taxon>Gunneridae</taxon>
        <taxon>Pentapetalae</taxon>
        <taxon>asterids</taxon>
        <taxon>lamiids</taxon>
        <taxon>Lamiales</taxon>
        <taxon>Orobanchaceae</taxon>
        <taxon>Orobanchaceae incertae sedis</taxon>
        <taxon>Phtheirospermum</taxon>
    </lineage>
</organism>
<dbReference type="PANTHER" id="PTHR10579">
    <property type="entry name" value="CALCIUM-ACTIVATED CHLORIDE CHANNEL REGULATOR"/>
    <property type="match status" value="1"/>
</dbReference>
<evidence type="ECO:0000256" key="10">
    <source>
        <dbReference type="SAM" id="MobiDB-lite"/>
    </source>
</evidence>
<dbReference type="InterPro" id="IPR032838">
    <property type="entry name" value="Vwaint_dom"/>
</dbReference>
<keyword evidence="6" id="KW-0238">DNA-binding</keyword>
<dbReference type="InterPro" id="IPR036465">
    <property type="entry name" value="vWFA_dom_sf"/>
</dbReference>
<dbReference type="OrthoDB" id="687730at2759"/>
<dbReference type="GO" id="GO:0003677">
    <property type="term" value="F:DNA binding"/>
    <property type="evidence" value="ECO:0007669"/>
    <property type="project" value="UniProtKB-KW"/>
</dbReference>
<evidence type="ECO:0000256" key="7">
    <source>
        <dbReference type="ARBA" id="ARBA00023163"/>
    </source>
</evidence>
<evidence type="ECO:0000256" key="2">
    <source>
        <dbReference type="ARBA" id="ARBA00022553"/>
    </source>
</evidence>
<evidence type="ECO:0000259" key="11">
    <source>
        <dbReference type="PROSITE" id="PS50089"/>
    </source>
</evidence>
<dbReference type="InterPro" id="IPR001841">
    <property type="entry name" value="Znf_RING"/>
</dbReference>
<evidence type="ECO:0000256" key="8">
    <source>
        <dbReference type="ARBA" id="ARBA00023242"/>
    </source>
</evidence>
<feature type="domain" description="VWFA" evidence="12">
    <location>
        <begin position="143"/>
        <end position="214"/>
    </location>
</feature>
<dbReference type="EMBL" id="BMAC01001154">
    <property type="protein sequence ID" value="GFQ06059.1"/>
    <property type="molecule type" value="Genomic_DNA"/>
</dbReference>
<dbReference type="SUPFAM" id="SSF53300">
    <property type="entry name" value="vWA-like"/>
    <property type="match status" value="1"/>
</dbReference>
<dbReference type="Gene3D" id="3.40.50.410">
    <property type="entry name" value="von Willebrand factor, type A domain"/>
    <property type="match status" value="1"/>
</dbReference>
<proteinExistence type="predicted"/>
<evidence type="ECO:0000313" key="13">
    <source>
        <dbReference type="EMBL" id="GFQ06059.1"/>
    </source>
</evidence>
<evidence type="ECO:0000256" key="9">
    <source>
        <dbReference type="PROSITE-ProRule" id="PRU00175"/>
    </source>
</evidence>
<dbReference type="PROSITE" id="PS50234">
    <property type="entry name" value="VWFA"/>
    <property type="match status" value="1"/>
</dbReference>
<comment type="caution">
    <text evidence="13">The sequence shown here is derived from an EMBL/GenBank/DDBJ whole genome shotgun (WGS) entry which is preliminary data.</text>
</comment>
<dbReference type="Gene3D" id="3.30.40.10">
    <property type="entry name" value="Zinc/RING finger domain, C3HC4 (zinc finger)"/>
    <property type="match status" value="1"/>
</dbReference>
<reference evidence="13" key="1">
    <citation type="submission" date="2020-07" db="EMBL/GenBank/DDBJ databases">
        <title>Ethylene signaling mediates host invasion by parasitic plants.</title>
        <authorList>
            <person name="Yoshida S."/>
        </authorList>
    </citation>
    <scope>NUCLEOTIDE SEQUENCE</scope>
    <source>
        <strain evidence="13">Okayama</strain>
    </source>
</reference>
<dbReference type="InterPro" id="IPR051266">
    <property type="entry name" value="CLCR"/>
</dbReference>
<dbReference type="SUPFAM" id="SSF57850">
    <property type="entry name" value="RING/U-box"/>
    <property type="match status" value="1"/>
</dbReference>
<dbReference type="SMART" id="SM00327">
    <property type="entry name" value="VWA"/>
    <property type="match status" value="1"/>
</dbReference>
<feature type="domain" description="RING-type" evidence="11">
    <location>
        <begin position="4"/>
        <end position="40"/>
    </location>
</feature>
<evidence type="ECO:0000259" key="12">
    <source>
        <dbReference type="PROSITE" id="PS50234"/>
    </source>
</evidence>
<accession>A0A830D8J8</accession>
<dbReference type="AlphaFoldDB" id="A0A830D8J8"/>
<dbReference type="PROSITE" id="PS00115">
    <property type="entry name" value="RNA_POL_II_REPEAT"/>
    <property type="match status" value="2"/>
</dbReference>
<keyword evidence="4" id="KW-0677">Repeat</keyword>
<dbReference type="Pfam" id="PF13768">
    <property type="entry name" value="VWA_3"/>
    <property type="match status" value="1"/>
</dbReference>
<comment type="subcellular location">
    <subcellularLocation>
        <location evidence="1">Nucleus</location>
    </subcellularLocation>
</comment>
<gene>
    <name evidence="13" type="ORF">PHJA_002749900</name>
</gene>
<evidence type="ECO:0000256" key="6">
    <source>
        <dbReference type="ARBA" id="ARBA00023125"/>
    </source>
</evidence>
<dbReference type="PROSITE" id="PS50089">
    <property type="entry name" value="ZF_RING_2"/>
    <property type="match status" value="1"/>
</dbReference>
<dbReference type="SMART" id="SM00184">
    <property type="entry name" value="RING"/>
    <property type="match status" value="1"/>
</dbReference>
<keyword evidence="14" id="KW-1185">Reference proteome</keyword>
<evidence type="ECO:0000256" key="5">
    <source>
        <dbReference type="ARBA" id="ARBA00022833"/>
    </source>
</evidence>